<organism evidence="8 9">
    <name type="scientific">Filimonas effusa</name>
    <dbReference type="NCBI Taxonomy" id="2508721"/>
    <lineage>
        <taxon>Bacteria</taxon>
        <taxon>Pseudomonadati</taxon>
        <taxon>Bacteroidota</taxon>
        <taxon>Chitinophagia</taxon>
        <taxon>Chitinophagales</taxon>
        <taxon>Chitinophagaceae</taxon>
        <taxon>Filimonas</taxon>
    </lineage>
</organism>
<keyword evidence="5" id="KW-0804">Transcription</keyword>
<feature type="domain" description="Response regulatory" evidence="7">
    <location>
        <begin position="2"/>
        <end position="117"/>
    </location>
</feature>
<sequence length="125" mass="13951">MKILIAEDEQVTLLTLEQCLKTEGYDVITAQDGREALNKLENELPDLILTDIMMPFTSGLELIGILKSSAKSGIPIIVLSAIDEESTVMQAFRLGADDFVTKPFHPRELLLRVKRFLQLHSPVNS</sequence>
<dbReference type="InterPro" id="IPR011006">
    <property type="entry name" value="CheY-like_superfamily"/>
</dbReference>
<keyword evidence="1 6" id="KW-0597">Phosphoprotein</keyword>
<comment type="caution">
    <text evidence="8">The sequence shown here is derived from an EMBL/GenBank/DDBJ whole genome shotgun (WGS) entry which is preliminary data.</text>
</comment>
<evidence type="ECO:0000313" key="8">
    <source>
        <dbReference type="EMBL" id="RXK83572.1"/>
    </source>
</evidence>
<accession>A0A4Q1D4Z2</accession>
<evidence type="ECO:0000256" key="2">
    <source>
        <dbReference type="ARBA" id="ARBA00023012"/>
    </source>
</evidence>
<dbReference type="SUPFAM" id="SSF52172">
    <property type="entry name" value="CheY-like"/>
    <property type="match status" value="1"/>
</dbReference>
<keyword evidence="4" id="KW-0238">DNA-binding</keyword>
<dbReference type="Proteomes" id="UP000290545">
    <property type="component" value="Unassembled WGS sequence"/>
</dbReference>
<dbReference type="GO" id="GO:0000976">
    <property type="term" value="F:transcription cis-regulatory region binding"/>
    <property type="evidence" value="ECO:0007669"/>
    <property type="project" value="TreeGrafter"/>
</dbReference>
<dbReference type="InterPro" id="IPR039420">
    <property type="entry name" value="WalR-like"/>
</dbReference>
<evidence type="ECO:0000256" key="5">
    <source>
        <dbReference type="ARBA" id="ARBA00023163"/>
    </source>
</evidence>
<evidence type="ECO:0000259" key="7">
    <source>
        <dbReference type="PROSITE" id="PS50110"/>
    </source>
</evidence>
<keyword evidence="9" id="KW-1185">Reference proteome</keyword>
<evidence type="ECO:0000256" key="6">
    <source>
        <dbReference type="PROSITE-ProRule" id="PRU00169"/>
    </source>
</evidence>
<dbReference type="InterPro" id="IPR001789">
    <property type="entry name" value="Sig_transdc_resp-reg_receiver"/>
</dbReference>
<dbReference type="AlphaFoldDB" id="A0A4Q1D4Z2"/>
<evidence type="ECO:0000256" key="4">
    <source>
        <dbReference type="ARBA" id="ARBA00023125"/>
    </source>
</evidence>
<dbReference type="OrthoDB" id="9789181at2"/>
<dbReference type="SMART" id="SM00448">
    <property type="entry name" value="REC"/>
    <property type="match status" value="1"/>
</dbReference>
<gene>
    <name evidence="8" type="ORF">ESB13_15905</name>
</gene>
<dbReference type="GO" id="GO:0000156">
    <property type="term" value="F:phosphorelay response regulator activity"/>
    <property type="evidence" value="ECO:0007669"/>
    <property type="project" value="TreeGrafter"/>
</dbReference>
<evidence type="ECO:0000256" key="3">
    <source>
        <dbReference type="ARBA" id="ARBA00023015"/>
    </source>
</evidence>
<dbReference type="PROSITE" id="PS50110">
    <property type="entry name" value="RESPONSE_REGULATORY"/>
    <property type="match status" value="1"/>
</dbReference>
<dbReference type="GO" id="GO:0032993">
    <property type="term" value="C:protein-DNA complex"/>
    <property type="evidence" value="ECO:0007669"/>
    <property type="project" value="TreeGrafter"/>
</dbReference>
<dbReference type="PANTHER" id="PTHR48111:SF1">
    <property type="entry name" value="TWO-COMPONENT RESPONSE REGULATOR ORR33"/>
    <property type="match status" value="1"/>
</dbReference>
<proteinExistence type="predicted"/>
<protein>
    <submittedName>
        <fullName evidence="8">Response regulator transcription factor</fullName>
    </submittedName>
</protein>
<feature type="modified residue" description="4-aspartylphosphate" evidence="6">
    <location>
        <position position="51"/>
    </location>
</feature>
<evidence type="ECO:0000313" key="9">
    <source>
        <dbReference type="Proteomes" id="UP000290545"/>
    </source>
</evidence>
<keyword evidence="2" id="KW-0902">Two-component regulatory system</keyword>
<dbReference type="RefSeq" id="WP_129004624.1">
    <property type="nucleotide sequence ID" value="NZ_SDHZ01000002.1"/>
</dbReference>
<reference evidence="8 9" key="1">
    <citation type="submission" date="2019-01" db="EMBL/GenBank/DDBJ databases">
        <title>Filimonas sp. strain TTM-71.</title>
        <authorList>
            <person name="Chen W.-M."/>
        </authorList>
    </citation>
    <scope>NUCLEOTIDE SEQUENCE [LARGE SCALE GENOMIC DNA]</scope>
    <source>
        <strain evidence="8 9">TTM-71</strain>
    </source>
</reference>
<dbReference type="Gene3D" id="3.40.50.2300">
    <property type="match status" value="1"/>
</dbReference>
<dbReference type="GO" id="GO:0006355">
    <property type="term" value="P:regulation of DNA-templated transcription"/>
    <property type="evidence" value="ECO:0007669"/>
    <property type="project" value="TreeGrafter"/>
</dbReference>
<dbReference type="EMBL" id="SDHZ01000002">
    <property type="protein sequence ID" value="RXK83572.1"/>
    <property type="molecule type" value="Genomic_DNA"/>
</dbReference>
<keyword evidence="3" id="KW-0805">Transcription regulation</keyword>
<dbReference type="Pfam" id="PF00072">
    <property type="entry name" value="Response_reg"/>
    <property type="match status" value="1"/>
</dbReference>
<dbReference type="GO" id="GO:0005829">
    <property type="term" value="C:cytosol"/>
    <property type="evidence" value="ECO:0007669"/>
    <property type="project" value="TreeGrafter"/>
</dbReference>
<evidence type="ECO:0000256" key="1">
    <source>
        <dbReference type="ARBA" id="ARBA00022553"/>
    </source>
</evidence>
<name>A0A4Q1D4Z2_9BACT</name>
<dbReference type="PANTHER" id="PTHR48111">
    <property type="entry name" value="REGULATOR OF RPOS"/>
    <property type="match status" value="1"/>
</dbReference>